<accession>A0A075ARY2</accession>
<dbReference type="HOGENOM" id="CLU_004905_2_0_1"/>
<dbReference type="InterPro" id="IPR019734">
    <property type="entry name" value="TPR_rpt"/>
</dbReference>
<keyword evidence="5" id="KW-1185">Reference proteome</keyword>
<evidence type="ECO:0000256" key="1">
    <source>
        <dbReference type="ARBA" id="ARBA00022737"/>
    </source>
</evidence>
<dbReference type="InterPro" id="IPR011990">
    <property type="entry name" value="TPR-like_helical_dom_sf"/>
</dbReference>
<dbReference type="PANTHER" id="PTHR16193">
    <property type="entry name" value="TETRATRICOPEPTIDE REPEAT PROTEIN 27"/>
    <property type="match status" value="1"/>
</dbReference>
<dbReference type="OrthoDB" id="1936594at2759"/>
<gene>
    <name evidence="4" type="ORF">O9G_004615</name>
</gene>
<dbReference type="Proteomes" id="UP000030755">
    <property type="component" value="Unassembled WGS sequence"/>
</dbReference>
<dbReference type="Pfam" id="PF13181">
    <property type="entry name" value="TPR_8"/>
    <property type="match status" value="1"/>
</dbReference>
<dbReference type="EMBL" id="KE561095">
    <property type="protein sequence ID" value="EPZ32935.1"/>
    <property type="molecule type" value="Genomic_DNA"/>
</dbReference>
<dbReference type="STRING" id="988480.A0A075ARY2"/>
<evidence type="ECO:0000313" key="4">
    <source>
        <dbReference type="EMBL" id="EPZ32935.1"/>
    </source>
</evidence>
<sequence>MVKIFSPADLCELLDSQFSGSIVAKINESDDLFQRRIGCLFLFLQNNFTGPYEKINGVCDLKTEEEARRELKCDGEDVLTHIKDAALLVEALRIEECEDFLYKKWWMALILFTQQRVIENPCETLKNKILERFCECDEISDKKILAQFYLQRALAEADIKLAQEMADFKWSFTGVLGKRTRFQTFNVSQLVLQTEKTNVEEEEKVVDVAEVEGPRNLDLNDDTLLEKMKPENGEIVDERKLNPLEQSILITNCLFLKSKRAKDDILVEEMLAFVRRILETSTHWIVYSMALLQRSRLENNKTRTVERSVLQINALVDQYRDDETPSHKRLYSIFNVLYPNKVSLEEELADSFLNLGLIKSALEIYERLELFEGMITCYKLLDQSSKAEELLNRRIEDNPNDYKALFYLGELKNDKEILIKSWEISEKKYSKAKRLLGQQAFKQGKFQECISHLQEALKVNSLFEETWFLLGCAAMRVDEMEIAKEAFVKVVSLSPDNGEGWSNLAAVQQRQGFYKDCVVSLRQALKTSFDNWKIWENLLYMSINTGELSDALLALKRIFELKENFVDVQYLDVFISEALLIKEQIPLLIKQTSQFLALIHSKITSNKEIWEISAKFYKEIGEIEKFIESKRKAYRCIQSLPIITNFELIAESAISLVTILMEFKNDAEAIYQSQTLLRSLIKKSEDFENHQLFSQLQELYESIQQASAR</sequence>
<evidence type="ECO:0000256" key="2">
    <source>
        <dbReference type="ARBA" id="ARBA00022803"/>
    </source>
</evidence>
<dbReference type="PROSITE" id="PS50005">
    <property type="entry name" value="TPR"/>
    <property type="match status" value="1"/>
</dbReference>
<keyword evidence="2 3" id="KW-0802">TPR repeat</keyword>
<proteinExistence type="predicted"/>
<evidence type="ECO:0000313" key="5">
    <source>
        <dbReference type="Proteomes" id="UP000030755"/>
    </source>
</evidence>
<reference evidence="4 5" key="1">
    <citation type="journal article" date="2013" name="Curr. Biol.">
        <title>Shared signatures of parasitism and phylogenomics unite Cryptomycota and microsporidia.</title>
        <authorList>
            <person name="James T.Y."/>
            <person name="Pelin A."/>
            <person name="Bonen L."/>
            <person name="Ahrendt S."/>
            <person name="Sain D."/>
            <person name="Corradi N."/>
            <person name="Stajich J.E."/>
        </authorList>
    </citation>
    <scope>NUCLEOTIDE SEQUENCE [LARGE SCALE GENOMIC DNA]</scope>
    <source>
        <strain evidence="4 5">CSF55</strain>
    </source>
</reference>
<keyword evidence="1" id="KW-0677">Repeat</keyword>
<dbReference type="InterPro" id="IPR044244">
    <property type="entry name" value="TTC27/Emw1"/>
</dbReference>
<feature type="repeat" description="TPR" evidence="3">
    <location>
        <begin position="464"/>
        <end position="497"/>
    </location>
</feature>
<dbReference type="AlphaFoldDB" id="A0A075ARY2"/>
<dbReference type="Gene3D" id="1.25.40.10">
    <property type="entry name" value="Tetratricopeptide repeat domain"/>
    <property type="match status" value="1"/>
</dbReference>
<evidence type="ECO:0000256" key="3">
    <source>
        <dbReference type="PROSITE-ProRule" id="PRU00339"/>
    </source>
</evidence>
<dbReference type="SMART" id="SM00028">
    <property type="entry name" value="TPR"/>
    <property type="match status" value="5"/>
</dbReference>
<dbReference type="SUPFAM" id="SSF48452">
    <property type="entry name" value="TPR-like"/>
    <property type="match status" value="1"/>
</dbReference>
<organism evidence="4 5">
    <name type="scientific">Rozella allomycis (strain CSF55)</name>
    <dbReference type="NCBI Taxonomy" id="988480"/>
    <lineage>
        <taxon>Eukaryota</taxon>
        <taxon>Fungi</taxon>
        <taxon>Fungi incertae sedis</taxon>
        <taxon>Cryptomycota</taxon>
        <taxon>Cryptomycota incertae sedis</taxon>
        <taxon>Rozella</taxon>
    </lineage>
</organism>
<name>A0A075ARY2_ROZAC</name>
<protein>
    <submittedName>
        <fullName evidence="4">Tetratricopeptide-like helical domain-containing protein</fullName>
    </submittedName>
</protein>
<dbReference type="PANTHER" id="PTHR16193:SF0">
    <property type="entry name" value="TETRATRICOPEPTIDE REPEAT PROTEIN 27"/>
    <property type="match status" value="1"/>
</dbReference>